<dbReference type="PROSITE" id="PS50015">
    <property type="entry name" value="SAP_B"/>
    <property type="match status" value="7"/>
</dbReference>
<name>A0A7R9HNI8_9NEOP</name>
<feature type="domain" description="Saposin B-type" evidence="20">
    <location>
        <begin position="1403"/>
        <end position="1484"/>
    </location>
</feature>
<dbReference type="InterPro" id="IPR036396">
    <property type="entry name" value="Cyt_P450_sf"/>
</dbReference>
<feature type="domain" description="Saposin B-type" evidence="20">
    <location>
        <begin position="1020"/>
        <end position="1100"/>
    </location>
</feature>
<evidence type="ECO:0000256" key="9">
    <source>
        <dbReference type="ARBA" id="ARBA00022729"/>
    </source>
</evidence>
<protein>
    <recommendedName>
        <fullName evidence="23">Saposin</fullName>
    </recommendedName>
</protein>
<keyword evidence="18" id="KW-0325">Glycoprotein</keyword>
<keyword evidence="13" id="KW-0560">Oxidoreductase</keyword>
<evidence type="ECO:0000256" key="16">
    <source>
        <dbReference type="ARBA" id="ARBA00023136"/>
    </source>
</evidence>
<evidence type="ECO:0000256" key="5">
    <source>
        <dbReference type="ARBA" id="ARBA00010617"/>
    </source>
</evidence>
<dbReference type="InterPro" id="IPR001128">
    <property type="entry name" value="Cyt_P450"/>
</dbReference>
<dbReference type="SMART" id="SM00741">
    <property type="entry name" value="SapB"/>
    <property type="match status" value="7"/>
</dbReference>
<evidence type="ECO:0000256" key="8">
    <source>
        <dbReference type="ARBA" id="ARBA00022723"/>
    </source>
</evidence>
<dbReference type="Pfam" id="PF03489">
    <property type="entry name" value="SapB_2"/>
    <property type="match status" value="6"/>
</dbReference>
<comment type="similarity">
    <text evidence="5">Belongs to the cytochrome P450 family.</text>
</comment>
<sequence length="1621" mass="181767">MRTPKRVTPLLATWVMNPDHQYLYWWATVEPRELGFINRVRSPKGKRPLGRYRTGVAPTIRTDVTGGDSVCSTVLESEDDPAAVLSPASDLIDLSAPLVFQMILQLCYLLPVISLTSVLLLYDPAAVLSPASDLNELSAPLVFQMILQLCTAVLSLLPVGSVTLALLVVMVVSLMVYNKRRARLVSLINRIPGPPALPFIGNTIELNVEHDEMRGYLRPLTLSSASLEPILWDGVREGVRRGVASQPTKVSFRANKNRWITQTVYGASYWTGLEEKSYVWKLLIRRVECSVWKDDRGVSCVVFVELFTRLVSGGLMYPRGDGVVRGWLGAKPWVLLYKSSVAEPILASNKNIEKSQDYAYLRPWLGTGLLTSSGKKWHTRRKILTPTFHFKILEDFLDVFQEQSDILVKKLKHKVGKDPFNIFHYVTLCTLDIICETAMGRSVNAQGDSDSQYVKAIYEISSIVQCRQAKMWLQPDWLFKMTSLSNKHDNCVKILHGFSNKVIRERKEEIRRQKEEELCSAPSAEDDALIYGRKKRLAFLDLLIEASHDGAVLCNEDIREEVDTFMFEGHDTTSAAICWALYLLGSHPAIQDRVVEELNYVLGDYDRRLVMKDFQNLKYLECCIKEALRLYPSVPFIARQLKQDVKIAQYTIPAGTTALIVTYMLHRNPENFPEPEKFNPDHFLPENCVGRHPYAYIPFSAGPRNCIGQKFALLEEKAVIAAVLRNYRVEAVDRREDLTLLGELILRPKHGLNIRALGMSITVINSPELFDLDVCAKGPVYWCQNIKTAKSCGAVSHCIQTVWEHAQVPEDNDDICTICKNMVKQARDQLESNETQEELKEVFDGSCKLIPLKVVSKECCDLADEFIPELIETLASQMNPSVVCSVAGLCNSARIDKMLAKSKSKRVSAVPWKNIIGPSQECSDCNTVITELGKRFHAASRDDILGKMLEACGKLSSLSDGCSAIVITYFNDIYTHLDTNLEPEGFCHISGVCSDKFHEHRKVVEVTHKSTVGFVQQLKEDVPCELCEQLVVHLKNILVANTTELEFREVLEGLCKQTRSFKSECLSLVDQYYQLAYDYLVNNLDPVEVCDLVELCKNTTVDRSQVPIWPLLPMKTIESMESSPHKIDNVGDDNVPWTWVPLSSDHSEVKVSDPSRVQLPIERLMVPMSILNVGNKQLCTFCEYFFHYLQQAITQPATEEDIKKEVEKACDELPSSVTEQCCSFVETYGDAAVALLAQEIDPSQLCPKLSICPGQGLLLDLNTRVQDSPTCPLCLFAVQEVIVKLKDNKTEENIREELDILCTDLPKSLISECKDFVDKYAQELVDMIVADFTPQEVCTYLKLCDPQGTKIATESSIEILSNDIPSMPMAHVLAQGDGVKVSVQRKEDSLVVPERVQGRRVGESTQCVICEFVMSKLDTMLKDKKTEEEIKVAVHDVCNYLPSTVSTDCNAFVDQYADLVISLLVQELDPNLICADIKLCTNTQTAELKESFAECVMCEAAIGALEELVGEDPTVNGKVTKQLERVCGLIPKQDQQQCDAMIATYGPSIINLMTELTGGRYICLKIGLCADEQRQTIQLLGGHRCTWGPGYWCQSQAHAAACKATKHCEDNVWKGKTSTSN</sequence>
<keyword evidence="6" id="KW-0964">Secreted</keyword>
<dbReference type="InterPro" id="IPR011001">
    <property type="entry name" value="Saposin-like"/>
</dbReference>
<evidence type="ECO:0000259" key="21">
    <source>
        <dbReference type="PROSITE" id="PS51110"/>
    </source>
</evidence>
<dbReference type="SUPFAM" id="SSF47862">
    <property type="entry name" value="Saposin"/>
    <property type="match status" value="7"/>
</dbReference>
<dbReference type="CDD" id="cd20660">
    <property type="entry name" value="CYP4V-like"/>
    <property type="match status" value="1"/>
</dbReference>
<dbReference type="Gene3D" id="1.10.630.10">
    <property type="entry name" value="Cytochrome P450"/>
    <property type="match status" value="1"/>
</dbReference>
<evidence type="ECO:0000256" key="12">
    <source>
        <dbReference type="ARBA" id="ARBA00022848"/>
    </source>
</evidence>
<dbReference type="GO" id="GO:0004497">
    <property type="term" value="F:monooxygenase activity"/>
    <property type="evidence" value="ECO:0007669"/>
    <property type="project" value="UniProtKB-KW"/>
</dbReference>
<dbReference type="InterPro" id="IPR008138">
    <property type="entry name" value="SapB_2"/>
</dbReference>
<dbReference type="GO" id="GO:0005506">
    <property type="term" value="F:iron ion binding"/>
    <property type="evidence" value="ECO:0007669"/>
    <property type="project" value="InterPro"/>
</dbReference>
<dbReference type="GO" id="GO:0006665">
    <property type="term" value="P:sphingolipid metabolic process"/>
    <property type="evidence" value="ECO:0007669"/>
    <property type="project" value="InterPro"/>
</dbReference>
<feature type="domain" description="Saposin B-type" evidence="20">
    <location>
        <begin position="1491"/>
        <end position="1573"/>
    </location>
</feature>
<keyword evidence="8" id="KW-0479">Metal-binding</keyword>
<keyword evidence="7" id="KW-0349">Heme</keyword>
<keyword evidence="19" id="KW-1133">Transmembrane helix</keyword>
<evidence type="ECO:0008006" key="23">
    <source>
        <dbReference type="Google" id="ProtNLM"/>
    </source>
</evidence>
<dbReference type="PANTHER" id="PTHR24291">
    <property type="entry name" value="CYTOCHROME P450 FAMILY 4"/>
    <property type="match status" value="1"/>
</dbReference>
<comment type="cofactor">
    <cofactor evidence="1">
        <name>heme</name>
        <dbReference type="ChEBI" id="CHEBI:30413"/>
    </cofactor>
</comment>
<gene>
    <name evidence="22" type="ORF">TMSB3V08_LOCUS5503</name>
</gene>
<keyword evidence="12" id="KW-0492">Microsome</keyword>
<dbReference type="Pfam" id="PF02199">
    <property type="entry name" value="SapA"/>
    <property type="match status" value="2"/>
</dbReference>
<evidence type="ECO:0000259" key="20">
    <source>
        <dbReference type="PROSITE" id="PS50015"/>
    </source>
</evidence>
<comment type="subcellular location">
    <subcellularLocation>
        <location evidence="3">Endoplasmic reticulum membrane</location>
        <topology evidence="3">Peripheral membrane protein</topology>
    </subcellularLocation>
    <subcellularLocation>
        <location evidence="2">Microsome membrane</location>
        <topology evidence="2">Peripheral membrane protein</topology>
    </subcellularLocation>
    <subcellularLocation>
        <location evidence="4">Secreted</location>
    </subcellularLocation>
</comment>
<evidence type="ECO:0000256" key="3">
    <source>
        <dbReference type="ARBA" id="ARBA00004406"/>
    </source>
</evidence>
<evidence type="ECO:0000256" key="19">
    <source>
        <dbReference type="SAM" id="Phobius"/>
    </source>
</evidence>
<dbReference type="GO" id="GO:0005576">
    <property type="term" value="C:extracellular region"/>
    <property type="evidence" value="ECO:0007669"/>
    <property type="project" value="UniProtKB-SubCell"/>
</dbReference>
<keyword evidence="10" id="KW-0677">Repeat</keyword>
<dbReference type="Pfam" id="PF05184">
    <property type="entry name" value="SapB_1"/>
    <property type="match status" value="5"/>
</dbReference>
<dbReference type="Pfam" id="PF00067">
    <property type="entry name" value="p450"/>
    <property type="match status" value="1"/>
</dbReference>
<dbReference type="SMART" id="SM00162">
    <property type="entry name" value="SAPA"/>
    <property type="match status" value="2"/>
</dbReference>
<feature type="domain" description="Saposin B-type" evidence="20">
    <location>
        <begin position="1175"/>
        <end position="1256"/>
    </location>
</feature>
<keyword evidence="15" id="KW-0503">Monooxygenase</keyword>
<dbReference type="InterPro" id="IPR008139">
    <property type="entry name" value="SaposinB_dom"/>
</dbReference>
<keyword evidence="17" id="KW-1015">Disulfide bond</keyword>
<evidence type="ECO:0000256" key="4">
    <source>
        <dbReference type="ARBA" id="ARBA00004613"/>
    </source>
</evidence>
<dbReference type="GO" id="GO:0005789">
    <property type="term" value="C:endoplasmic reticulum membrane"/>
    <property type="evidence" value="ECO:0007669"/>
    <property type="project" value="UniProtKB-SubCell"/>
</dbReference>
<evidence type="ECO:0000256" key="11">
    <source>
        <dbReference type="ARBA" id="ARBA00022824"/>
    </source>
</evidence>
<dbReference type="PRINTS" id="PR01797">
    <property type="entry name" value="SAPOSIN"/>
</dbReference>
<evidence type="ECO:0000313" key="22">
    <source>
        <dbReference type="EMBL" id="CAD7428710.1"/>
    </source>
</evidence>
<dbReference type="InterPro" id="IPR050196">
    <property type="entry name" value="Cytochrome_P450_Monoox"/>
</dbReference>
<dbReference type="PANTHER" id="PTHR24291:SF189">
    <property type="entry name" value="CYTOCHROME P450 4C3-RELATED"/>
    <property type="match status" value="1"/>
</dbReference>
<keyword evidence="19" id="KW-0812">Transmembrane</keyword>
<organism evidence="22">
    <name type="scientific">Timema monikensis</name>
    <dbReference type="NCBI Taxonomy" id="170555"/>
    <lineage>
        <taxon>Eukaryota</taxon>
        <taxon>Metazoa</taxon>
        <taxon>Ecdysozoa</taxon>
        <taxon>Arthropoda</taxon>
        <taxon>Hexapoda</taxon>
        <taxon>Insecta</taxon>
        <taxon>Pterygota</taxon>
        <taxon>Neoptera</taxon>
        <taxon>Polyneoptera</taxon>
        <taxon>Phasmatodea</taxon>
        <taxon>Timematodea</taxon>
        <taxon>Timematoidea</taxon>
        <taxon>Timematidae</taxon>
        <taxon>Timema</taxon>
    </lineage>
</organism>
<dbReference type="Gene3D" id="1.10.225.10">
    <property type="entry name" value="Saposin-like"/>
    <property type="match status" value="7"/>
</dbReference>
<evidence type="ECO:0000256" key="18">
    <source>
        <dbReference type="ARBA" id="ARBA00023180"/>
    </source>
</evidence>
<evidence type="ECO:0000256" key="6">
    <source>
        <dbReference type="ARBA" id="ARBA00022525"/>
    </source>
</evidence>
<evidence type="ECO:0000256" key="15">
    <source>
        <dbReference type="ARBA" id="ARBA00023033"/>
    </source>
</evidence>
<feature type="transmembrane region" description="Helical" evidence="19">
    <location>
        <begin position="142"/>
        <end position="175"/>
    </location>
</feature>
<dbReference type="GO" id="GO:0016705">
    <property type="term" value="F:oxidoreductase activity, acting on paired donors, with incorporation or reduction of molecular oxygen"/>
    <property type="evidence" value="ECO:0007669"/>
    <property type="project" value="InterPro"/>
</dbReference>
<keyword evidence="9" id="KW-0732">Signal</keyword>
<evidence type="ECO:0000256" key="14">
    <source>
        <dbReference type="ARBA" id="ARBA00023004"/>
    </source>
</evidence>
<evidence type="ECO:0000256" key="1">
    <source>
        <dbReference type="ARBA" id="ARBA00001971"/>
    </source>
</evidence>
<dbReference type="InterPro" id="IPR007856">
    <property type="entry name" value="SapB_1"/>
</dbReference>
<reference evidence="22" key="1">
    <citation type="submission" date="2020-11" db="EMBL/GenBank/DDBJ databases">
        <authorList>
            <person name="Tran Van P."/>
        </authorList>
    </citation>
    <scope>NUCLEOTIDE SEQUENCE</scope>
</reference>
<evidence type="ECO:0000256" key="10">
    <source>
        <dbReference type="ARBA" id="ARBA00022737"/>
    </source>
</evidence>
<dbReference type="PROSITE" id="PS00086">
    <property type="entry name" value="CYTOCHROME_P450"/>
    <property type="match status" value="1"/>
</dbReference>
<feature type="domain" description="Saposin B-type" evidence="20">
    <location>
        <begin position="812"/>
        <end position="894"/>
    </location>
</feature>
<dbReference type="SUPFAM" id="SSF48264">
    <property type="entry name" value="Cytochrome P450"/>
    <property type="match status" value="1"/>
</dbReference>
<feature type="domain" description="Saposin A-type" evidence="21">
    <location>
        <begin position="1578"/>
        <end position="1618"/>
    </location>
</feature>
<proteinExistence type="inferred from homology"/>
<keyword evidence="16 19" id="KW-0472">Membrane</keyword>
<keyword evidence="11" id="KW-0256">Endoplasmic reticulum</keyword>
<evidence type="ECO:0000256" key="17">
    <source>
        <dbReference type="ARBA" id="ARBA00023157"/>
    </source>
</evidence>
<accession>A0A7R9HNI8</accession>
<dbReference type="EMBL" id="OB793829">
    <property type="protein sequence ID" value="CAD7428710.1"/>
    <property type="molecule type" value="Genomic_DNA"/>
</dbReference>
<dbReference type="InterPro" id="IPR003119">
    <property type="entry name" value="SAP_A"/>
</dbReference>
<dbReference type="GO" id="GO:0005764">
    <property type="term" value="C:lysosome"/>
    <property type="evidence" value="ECO:0007669"/>
    <property type="project" value="InterPro"/>
</dbReference>
<keyword evidence="14" id="KW-0408">Iron</keyword>
<dbReference type="FunFam" id="1.10.225.10:FF:000002">
    <property type="entry name" value="prosaposin isoform X2"/>
    <property type="match status" value="2"/>
</dbReference>
<dbReference type="GO" id="GO:0020037">
    <property type="term" value="F:heme binding"/>
    <property type="evidence" value="ECO:0007669"/>
    <property type="project" value="InterPro"/>
</dbReference>
<dbReference type="InterPro" id="IPR017972">
    <property type="entry name" value="Cyt_P450_CS"/>
</dbReference>
<evidence type="ECO:0000256" key="7">
    <source>
        <dbReference type="ARBA" id="ARBA00022617"/>
    </source>
</evidence>
<feature type="domain" description="Saposin B-type" evidence="20">
    <location>
        <begin position="918"/>
        <end position="997"/>
    </location>
</feature>
<evidence type="ECO:0000256" key="13">
    <source>
        <dbReference type="ARBA" id="ARBA00023002"/>
    </source>
</evidence>
<dbReference type="InterPro" id="IPR008373">
    <property type="entry name" value="Saposin"/>
</dbReference>
<dbReference type="PROSITE" id="PS51110">
    <property type="entry name" value="SAP_A"/>
    <property type="match status" value="2"/>
</dbReference>
<feature type="domain" description="Saposin A-type" evidence="21">
    <location>
        <begin position="768"/>
        <end position="808"/>
    </location>
</feature>
<feature type="domain" description="Saposin B-type" evidence="20">
    <location>
        <begin position="1267"/>
        <end position="1348"/>
    </location>
</feature>
<evidence type="ECO:0000256" key="2">
    <source>
        <dbReference type="ARBA" id="ARBA00004174"/>
    </source>
</evidence>